<dbReference type="GO" id="GO:0030150">
    <property type="term" value="P:protein import into mitochondrial matrix"/>
    <property type="evidence" value="ECO:0007669"/>
    <property type="project" value="TreeGrafter"/>
</dbReference>
<dbReference type="CDD" id="cd00446">
    <property type="entry name" value="GrpE"/>
    <property type="match status" value="1"/>
</dbReference>
<dbReference type="SUPFAM" id="SSF51064">
    <property type="entry name" value="Head domain of nucleotide exchange factor GrpE"/>
    <property type="match status" value="1"/>
</dbReference>
<protein>
    <recommendedName>
        <fullName evidence="8">GrpE protein homolog</fullName>
    </recommendedName>
</protein>
<proteinExistence type="inferred from homology"/>
<evidence type="ECO:0000256" key="1">
    <source>
        <dbReference type="ARBA" id="ARBA00009054"/>
    </source>
</evidence>
<gene>
    <name evidence="6" type="ORF">C5167_019038</name>
</gene>
<evidence type="ECO:0000313" key="7">
    <source>
        <dbReference type="Proteomes" id="UP000316621"/>
    </source>
</evidence>
<keyword evidence="7" id="KW-1185">Reference proteome</keyword>
<dbReference type="GO" id="GO:0042803">
    <property type="term" value="F:protein homodimerization activity"/>
    <property type="evidence" value="ECO:0007669"/>
    <property type="project" value="InterPro"/>
</dbReference>
<evidence type="ECO:0000256" key="2">
    <source>
        <dbReference type="ARBA" id="ARBA00022946"/>
    </source>
</evidence>
<dbReference type="GO" id="GO:0000774">
    <property type="term" value="F:adenyl-nucleotide exchange factor activity"/>
    <property type="evidence" value="ECO:0007669"/>
    <property type="project" value="InterPro"/>
</dbReference>
<dbReference type="Proteomes" id="UP000316621">
    <property type="component" value="Chromosome 2"/>
</dbReference>
<sequence length="348" mass="39077">MTPKASNRLIREESTLPTHRDMFVSRVLSRISRSSFNSCRNLGSSGRQQLPKVLSNDIHTLRSSNKYINQLAAFQVTGLRESTLNPCSSSQLFWYSSSASPEQSDKETNQSVNSEGKAETKANGDDGNAQQTKANEAEQSESEDMEDLTRDDLVKLVAEKEEMLMLQTKEYDAMKDKFLRSYAEIEYVMERTKRQAESSKKFAIQSFAKGLLDVADNLGRASSVVKASFAKIDTSEDASGAVPLLKTLLEGVEMTEKQLAEVFKKYGVEKFDPMNEQFDPNRHHALFQIPDGSKPAGIVAAVVKVVTSNLVTRYMIASFDRLKLGLLKRWMVKKIRPTVKRLKLWVGD</sequence>
<dbReference type="AlphaFoldDB" id="A0A4Y7IR45"/>
<dbReference type="InterPro" id="IPR013805">
    <property type="entry name" value="GrpE_CC"/>
</dbReference>
<dbReference type="Gramene" id="RZC50606">
    <property type="protein sequence ID" value="RZC50606"/>
    <property type="gene ID" value="C5167_019038"/>
</dbReference>
<evidence type="ECO:0000256" key="5">
    <source>
        <dbReference type="SAM" id="MobiDB-lite"/>
    </source>
</evidence>
<dbReference type="GO" id="GO:0051087">
    <property type="term" value="F:protein-folding chaperone binding"/>
    <property type="evidence" value="ECO:0007669"/>
    <property type="project" value="InterPro"/>
</dbReference>
<dbReference type="HAMAP" id="MF_01151">
    <property type="entry name" value="GrpE"/>
    <property type="match status" value="1"/>
</dbReference>
<dbReference type="GO" id="GO:0006457">
    <property type="term" value="P:protein folding"/>
    <property type="evidence" value="ECO:0007669"/>
    <property type="project" value="InterPro"/>
</dbReference>
<dbReference type="GO" id="GO:0051082">
    <property type="term" value="F:unfolded protein binding"/>
    <property type="evidence" value="ECO:0007669"/>
    <property type="project" value="TreeGrafter"/>
</dbReference>
<evidence type="ECO:0000256" key="4">
    <source>
        <dbReference type="ARBA" id="ARBA00023186"/>
    </source>
</evidence>
<dbReference type="InterPro" id="IPR009012">
    <property type="entry name" value="GrpE_head"/>
</dbReference>
<dbReference type="Gene3D" id="3.90.20.20">
    <property type="match status" value="1"/>
</dbReference>
<evidence type="ECO:0008006" key="8">
    <source>
        <dbReference type="Google" id="ProtNLM"/>
    </source>
</evidence>
<evidence type="ECO:0000313" key="6">
    <source>
        <dbReference type="EMBL" id="RZC50606.1"/>
    </source>
</evidence>
<dbReference type="SUPFAM" id="SSF58014">
    <property type="entry name" value="Coiled-coil domain of nucleotide exchange factor GrpE"/>
    <property type="match status" value="1"/>
</dbReference>
<feature type="region of interest" description="Disordered" evidence="5">
    <location>
        <begin position="98"/>
        <end position="149"/>
    </location>
</feature>
<dbReference type="FunFam" id="3.90.20.20:FF:000005">
    <property type="entry name" value="GrpE protein homolog"/>
    <property type="match status" value="1"/>
</dbReference>
<dbReference type="EMBL" id="CM010716">
    <property type="protein sequence ID" value="RZC50606.1"/>
    <property type="molecule type" value="Genomic_DNA"/>
</dbReference>
<dbReference type="Gene3D" id="2.30.22.10">
    <property type="entry name" value="Head domain of nucleotide exchange factor GrpE"/>
    <property type="match status" value="1"/>
</dbReference>
<evidence type="ECO:0000256" key="3">
    <source>
        <dbReference type="ARBA" id="ARBA00023128"/>
    </source>
</evidence>
<dbReference type="PANTHER" id="PTHR21237">
    <property type="entry name" value="GRPE PROTEIN"/>
    <property type="match status" value="1"/>
</dbReference>
<dbReference type="STRING" id="3469.A0A4Y7IR45"/>
<reference evidence="6 7" key="1">
    <citation type="journal article" date="2018" name="Science">
        <title>The opium poppy genome and morphinan production.</title>
        <authorList>
            <person name="Guo L."/>
            <person name="Winzer T."/>
            <person name="Yang X."/>
            <person name="Li Y."/>
            <person name="Ning Z."/>
            <person name="He Z."/>
            <person name="Teodor R."/>
            <person name="Lu Y."/>
            <person name="Bowser T.A."/>
            <person name="Graham I.A."/>
            <person name="Ye K."/>
        </authorList>
    </citation>
    <scope>NUCLEOTIDE SEQUENCE [LARGE SCALE GENOMIC DNA]</scope>
    <source>
        <strain evidence="7">cv. HN1</strain>
        <tissue evidence="6">Leaves</tissue>
    </source>
</reference>
<keyword evidence="4" id="KW-0143">Chaperone</keyword>
<name>A0A4Y7IR45_PAPSO</name>
<dbReference type="OMA" id="MSRAFSC"/>
<dbReference type="GO" id="GO:0001405">
    <property type="term" value="C:PAM complex, Tim23 associated import motor"/>
    <property type="evidence" value="ECO:0007669"/>
    <property type="project" value="TreeGrafter"/>
</dbReference>
<comment type="similarity">
    <text evidence="1">Belongs to the GrpE family.</text>
</comment>
<dbReference type="PANTHER" id="PTHR21237:SF23">
    <property type="entry name" value="GRPE PROTEIN HOMOLOG, MITOCHONDRIAL"/>
    <property type="match status" value="1"/>
</dbReference>
<dbReference type="InterPro" id="IPR000740">
    <property type="entry name" value="GrpE"/>
</dbReference>
<keyword evidence="3" id="KW-0496">Mitochondrion</keyword>
<dbReference type="Pfam" id="PF01025">
    <property type="entry name" value="GrpE"/>
    <property type="match status" value="1"/>
</dbReference>
<keyword evidence="2" id="KW-0809">Transit peptide</keyword>
<organism evidence="6 7">
    <name type="scientific">Papaver somniferum</name>
    <name type="common">Opium poppy</name>
    <dbReference type="NCBI Taxonomy" id="3469"/>
    <lineage>
        <taxon>Eukaryota</taxon>
        <taxon>Viridiplantae</taxon>
        <taxon>Streptophyta</taxon>
        <taxon>Embryophyta</taxon>
        <taxon>Tracheophyta</taxon>
        <taxon>Spermatophyta</taxon>
        <taxon>Magnoliopsida</taxon>
        <taxon>Ranunculales</taxon>
        <taxon>Papaveraceae</taxon>
        <taxon>Papaveroideae</taxon>
        <taxon>Papaver</taxon>
    </lineage>
</organism>
<accession>A0A4Y7IR45</accession>